<dbReference type="EMBL" id="REGN01011581">
    <property type="protein sequence ID" value="RMZ97162.1"/>
    <property type="molecule type" value="Genomic_DNA"/>
</dbReference>
<evidence type="ECO:0000313" key="2">
    <source>
        <dbReference type="Proteomes" id="UP000276133"/>
    </source>
</evidence>
<evidence type="ECO:0000313" key="1">
    <source>
        <dbReference type="EMBL" id="RMZ97162.1"/>
    </source>
</evidence>
<comment type="caution">
    <text evidence="1">The sequence shown here is derived from an EMBL/GenBank/DDBJ whole genome shotgun (WGS) entry which is preliminary data.</text>
</comment>
<gene>
    <name evidence="1" type="ORF">BpHYR1_046005</name>
</gene>
<organism evidence="1 2">
    <name type="scientific">Brachionus plicatilis</name>
    <name type="common">Marine rotifer</name>
    <name type="synonym">Brachionus muelleri</name>
    <dbReference type="NCBI Taxonomy" id="10195"/>
    <lineage>
        <taxon>Eukaryota</taxon>
        <taxon>Metazoa</taxon>
        <taxon>Spiralia</taxon>
        <taxon>Gnathifera</taxon>
        <taxon>Rotifera</taxon>
        <taxon>Eurotatoria</taxon>
        <taxon>Monogononta</taxon>
        <taxon>Pseudotrocha</taxon>
        <taxon>Ploima</taxon>
        <taxon>Brachionidae</taxon>
        <taxon>Brachionus</taxon>
    </lineage>
</organism>
<sequence>MAILLKLLTISSF</sequence>
<accession>A0A3M7PDN0</accession>
<proteinExistence type="predicted"/>
<protein>
    <submittedName>
        <fullName evidence="1">Uncharacterized protein</fullName>
    </submittedName>
</protein>
<keyword evidence="2" id="KW-1185">Reference proteome</keyword>
<dbReference type="Proteomes" id="UP000276133">
    <property type="component" value="Unassembled WGS sequence"/>
</dbReference>
<name>A0A3M7PDN0_BRAPC</name>
<reference evidence="1 2" key="1">
    <citation type="journal article" date="2018" name="Sci. Rep.">
        <title>Genomic signatures of local adaptation to the degree of environmental predictability in rotifers.</title>
        <authorList>
            <person name="Franch-Gras L."/>
            <person name="Hahn C."/>
            <person name="Garcia-Roger E.M."/>
            <person name="Carmona M.J."/>
            <person name="Serra M."/>
            <person name="Gomez A."/>
        </authorList>
    </citation>
    <scope>NUCLEOTIDE SEQUENCE [LARGE SCALE GENOMIC DNA]</scope>
    <source>
        <strain evidence="1">HYR1</strain>
    </source>
</reference>